<dbReference type="SMART" id="SM00671">
    <property type="entry name" value="SEL1"/>
    <property type="match status" value="9"/>
</dbReference>
<feature type="chain" id="PRO_5011988180" evidence="4">
    <location>
        <begin position="23"/>
        <end position="861"/>
    </location>
</feature>
<evidence type="ECO:0000256" key="4">
    <source>
        <dbReference type="SAM" id="SignalP"/>
    </source>
</evidence>
<evidence type="ECO:0000256" key="3">
    <source>
        <dbReference type="SAM" id="Phobius"/>
    </source>
</evidence>
<keyword evidence="4" id="KW-0732">Signal</keyword>
<sequence length="861" mass="98502">MKFLSISKLFILFAGTLNFSYGLTESSNDQQIDSDSIYKSTLEILLSFPNTTYTDTRSFLQKKLQRYPGALSYLQLDKKNKKQDDTIEIILNRNKLESLPVIEEKDSIKDKRIKVHRTLEYLGIKQKQSQALLKLADIYFYGYYGYPQNIDKALQYYKFLAEEFGSPQAQQKIGFIYSIGLGSTQRDQAKALLYLSFAAMNNDIPAQISLGYRYLFGIGTERNCDESIWYYRKIADEMVKIQQSGPPLGRLLPPPKISVYEEDGGIFGKGASNAIGRPIDEAKGGSDISASELLTLYQYIEENEKFNPSKQVLIALNYYQGNPPVKKDFKRALKIFKVAARHLPEDILKSDNIKITDKDLESFQTTNNIKSASKAAAFIGQMYWRGEGVEANDIEARKWYQRSAKLGYSAAINALGVMYQYGYGQLKQDEDMAIKYYIAASNKGNPDAQTNLGNILLESTHVENKVSAFNLFQQASKAGNIVASFKLANIYQSGEIIPEQCVFAASLYKTIAERASYYDHLFEEAKLDLRQKNYNAALLKYLILSEQGYEMAQSNAAYLIDEGLASTDSLFYNNQNPYALALIYWKRSANQMNPDSRVKVGDYYFYGLGTDDFQEEEVTDSDESSSEDNVDDDTDVDDDDIVGYPGEENKEEEEDEDIRSKENNKKKKKKKRNQRKDLYLAKRYYDRSLELNAYAAFPIKIALAKLNFKVQIHNLKCRLAHREDDYIIFKEDKEGTDNKINFDEGDDETSKSINERIKLSFNGQHGQNERELSIKDRIMKSFELNDDSKRILASFILKFLIGYGLGYVTYAIFHYFQHGRLPEVRFSVLVVYIFIFSAVIGTVLSSFQEEIQMRLRAARAH</sequence>
<dbReference type="PANTHER" id="PTHR11102:SF147">
    <property type="entry name" value="SEL1L ADAPTOR SUBUNIT OF ERAD E3 UBIQUITIN LIGASE"/>
    <property type="match status" value="1"/>
</dbReference>
<evidence type="ECO:0000313" key="6">
    <source>
        <dbReference type="Proteomes" id="UP000193920"/>
    </source>
</evidence>
<dbReference type="STRING" id="1754190.A0A1Y2BGK0"/>
<organism evidence="5 6">
    <name type="scientific">Neocallimastix californiae</name>
    <dbReference type="NCBI Taxonomy" id="1754190"/>
    <lineage>
        <taxon>Eukaryota</taxon>
        <taxon>Fungi</taxon>
        <taxon>Fungi incertae sedis</taxon>
        <taxon>Chytridiomycota</taxon>
        <taxon>Chytridiomycota incertae sedis</taxon>
        <taxon>Neocallimastigomycetes</taxon>
        <taxon>Neocallimastigales</taxon>
        <taxon>Neocallimastigaceae</taxon>
        <taxon>Neocallimastix</taxon>
    </lineage>
</organism>
<dbReference type="AlphaFoldDB" id="A0A1Y2BGK0"/>
<feature type="transmembrane region" description="Helical" evidence="3">
    <location>
        <begin position="828"/>
        <end position="847"/>
    </location>
</feature>
<accession>A0A1Y2BGK0</accession>
<dbReference type="InterPro" id="IPR050767">
    <property type="entry name" value="Sel1_AlgK"/>
</dbReference>
<evidence type="ECO:0000256" key="2">
    <source>
        <dbReference type="SAM" id="MobiDB-lite"/>
    </source>
</evidence>
<dbReference type="InterPro" id="IPR011990">
    <property type="entry name" value="TPR-like_helical_dom_sf"/>
</dbReference>
<evidence type="ECO:0000256" key="1">
    <source>
        <dbReference type="ARBA" id="ARBA00038101"/>
    </source>
</evidence>
<proteinExistence type="inferred from homology"/>
<keyword evidence="3" id="KW-0812">Transmembrane</keyword>
<comment type="similarity">
    <text evidence="1">Belongs to the sel-1 family.</text>
</comment>
<dbReference type="EMBL" id="MCOG01000158">
    <property type="protein sequence ID" value="ORY33943.1"/>
    <property type="molecule type" value="Genomic_DNA"/>
</dbReference>
<dbReference type="GO" id="GO:0036503">
    <property type="term" value="P:ERAD pathway"/>
    <property type="evidence" value="ECO:0007669"/>
    <property type="project" value="TreeGrafter"/>
</dbReference>
<dbReference type="GO" id="GO:0005789">
    <property type="term" value="C:endoplasmic reticulum membrane"/>
    <property type="evidence" value="ECO:0007669"/>
    <property type="project" value="TreeGrafter"/>
</dbReference>
<keyword evidence="3" id="KW-1133">Transmembrane helix</keyword>
<reference evidence="5 6" key="1">
    <citation type="submission" date="2016-08" db="EMBL/GenBank/DDBJ databases">
        <title>A Parts List for Fungal Cellulosomes Revealed by Comparative Genomics.</title>
        <authorList>
            <consortium name="DOE Joint Genome Institute"/>
            <person name="Haitjema C.H."/>
            <person name="Gilmore S.P."/>
            <person name="Henske J.K."/>
            <person name="Solomon K.V."/>
            <person name="De Groot R."/>
            <person name="Kuo A."/>
            <person name="Mondo S.J."/>
            <person name="Salamov A.A."/>
            <person name="Labutti K."/>
            <person name="Zhao Z."/>
            <person name="Chiniquy J."/>
            <person name="Barry K."/>
            <person name="Brewer H.M."/>
            <person name="Purvine S.O."/>
            <person name="Wright A.T."/>
            <person name="Boxma B."/>
            <person name="Van Alen T."/>
            <person name="Hackstein J.H."/>
            <person name="Baker S.E."/>
            <person name="Grigoriev I.V."/>
            <person name="O'Malley M.A."/>
        </authorList>
    </citation>
    <scope>NUCLEOTIDE SEQUENCE [LARGE SCALE GENOMIC DNA]</scope>
    <source>
        <strain evidence="5 6">G1</strain>
    </source>
</reference>
<dbReference type="OrthoDB" id="27934at2759"/>
<dbReference type="Proteomes" id="UP000193920">
    <property type="component" value="Unassembled WGS sequence"/>
</dbReference>
<protein>
    <submittedName>
        <fullName evidence="5">HCP-like protein</fullName>
    </submittedName>
</protein>
<evidence type="ECO:0000313" key="5">
    <source>
        <dbReference type="EMBL" id="ORY33943.1"/>
    </source>
</evidence>
<dbReference type="SUPFAM" id="SSF81901">
    <property type="entry name" value="HCP-like"/>
    <property type="match status" value="2"/>
</dbReference>
<feature type="region of interest" description="Disordered" evidence="2">
    <location>
        <begin position="615"/>
        <end position="672"/>
    </location>
</feature>
<keyword evidence="6" id="KW-1185">Reference proteome</keyword>
<keyword evidence="3" id="KW-0472">Membrane</keyword>
<name>A0A1Y2BGK0_9FUNG</name>
<comment type="caution">
    <text evidence="5">The sequence shown here is derived from an EMBL/GenBank/DDBJ whole genome shotgun (WGS) entry which is preliminary data.</text>
</comment>
<dbReference type="Gene3D" id="1.25.40.10">
    <property type="entry name" value="Tetratricopeptide repeat domain"/>
    <property type="match status" value="2"/>
</dbReference>
<feature type="transmembrane region" description="Helical" evidence="3">
    <location>
        <begin position="791"/>
        <end position="816"/>
    </location>
</feature>
<dbReference type="Pfam" id="PF08238">
    <property type="entry name" value="Sel1"/>
    <property type="match status" value="7"/>
</dbReference>
<dbReference type="InterPro" id="IPR006597">
    <property type="entry name" value="Sel1-like"/>
</dbReference>
<gene>
    <name evidence="5" type="ORF">LY90DRAFT_705064</name>
</gene>
<feature type="compositionally biased region" description="Acidic residues" evidence="2">
    <location>
        <begin position="615"/>
        <end position="641"/>
    </location>
</feature>
<feature type="signal peptide" evidence="4">
    <location>
        <begin position="1"/>
        <end position="22"/>
    </location>
</feature>
<dbReference type="PANTHER" id="PTHR11102">
    <property type="entry name" value="SEL-1-LIKE PROTEIN"/>
    <property type="match status" value="1"/>
</dbReference>